<sequence>MSLLLLALPIASYAKSDSSNEINHGLISHLDSFNTQGYFLRIAEIKNQSAEAFFPDIDLPLWAICHSQNQHPKNWGSVCFVFKDITEATPFSRYYLYPPLRAPPLA</sequence>
<name>F5SXK2_9GAMM</name>
<gene>
    <name evidence="1" type="ORF">MAMP_02161</name>
</gene>
<dbReference type="EMBL" id="AFIG01000001">
    <property type="protein sequence ID" value="EGL55167.1"/>
    <property type="molecule type" value="Genomic_DNA"/>
</dbReference>
<dbReference type="Proteomes" id="UP000003544">
    <property type="component" value="Unassembled WGS sequence"/>
</dbReference>
<protein>
    <submittedName>
        <fullName evidence="1">Uncharacterized protein</fullName>
    </submittedName>
</protein>
<comment type="caution">
    <text evidence="1">The sequence shown here is derived from an EMBL/GenBank/DDBJ whole genome shotgun (WGS) entry which is preliminary data.</text>
</comment>
<reference evidence="1 2" key="1">
    <citation type="journal article" date="2011" name="J. Bacteriol.">
        <title>Draft genome sequence of Methylophaga aminisulfidivorans MP T.</title>
        <authorList>
            <person name="Han G.H."/>
            <person name="Kim W."/>
            <person name="Chun J."/>
            <person name="Kim S.W."/>
        </authorList>
    </citation>
    <scope>NUCLEOTIDE SEQUENCE [LARGE SCALE GENOMIC DNA]</scope>
    <source>
        <strain evidence="2">MP(T)</strain>
    </source>
</reference>
<evidence type="ECO:0000313" key="2">
    <source>
        <dbReference type="Proteomes" id="UP000003544"/>
    </source>
</evidence>
<evidence type="ECO:0000313" key="1">
    <source>
        <dbReference type="EMBL" id="EGL55167.1"/>
    </source>
</evidence>
<organism evidence="1 2">
    <name type="scientific">Methylophaga aminisulfidivorans MP</name>
    <dbReference type="NCBI Taxonomy" id="1026882"/>
    <lineage>
        <taxon>Bacteria</taxon>
        <taxon>Pseudomonadati</taxon>
        <taxon>Pseudomonadota</taxon>
        <taxon>Gammaproteobacteria</taxon>
        <taxon>Thiotrichales</taxon>
        <taxon>Piscirickettsiaceae</taxon>
        <taxon>Methylophaga</taxon>
    </lineage>
</organism>
<dbReference type="STRING" id="1026882.MAMP_02161"/>
<dbReference type="AlphaFoldDB" id="F5SXK2"/>
<keyword evidence="2" id="KW-1185">Reference proteome</keyword>
<proteinExistence type="predicted"/>
<dbReference type="RefSeq" id="WP_007145053.1">
    <property type="nucleotide sequence ID" value="NZ_AFIG01000001.1"/>
</dbReference>
<accession>F5SXK2</accession>